<proteinExistence type="predicted"/>
<dbReference type="InterPro" id="IPR007245">
    <property type="entry name" value="PIG-T"/>
</dbReference>
<organism evidence="2">
    <name type="scientific">Pongo abelii</name>
    <name type="common">Sumatran orangutan</name>
    <name type="synonym">Pongo pygmaeus abelii</name>
    <dbReference type="NCBI Taxonomy" id="9601"/>
    <lineage>
        <taxon>Eukaryota</taxon>
        <taxon>Metazoa</taxon>
        <taxon>Chordata</taxon>
        <taxon>Craniata</taxon>
        <taxon>Vertebrata</taxon>
        <taxon>Euteleostomi</taxon>
        <taxon>Mammalia</taxon>
        <taxon>Eutheria</taxon>
        <taxon>Euarchontoglires</taxon>
        <taxon>Primates</taxon>
        <taxon>Haplorrhini</taxon>
        <taxon>Catarrhini</taxon>
        <taxon>Hominidae</taxon>
        <taxon>Pongo</taxon>
    </lineage>
</organism>
<feature type="chain" id="PRO_5014463892" evidence="1">
    <location>
        <begin position="24"/>
        <end position="393"/>
    </location>
</feature>
<feature type="non-terminal residue" evidence="2">
    <location>
        <position position="393"/>
    </location>
</feature>
<gene>
    <name evidence="2" type="ORF">CR201_G0038399</name>
</gene>
<keyword evidence="1" id="KW-0732">Signal</keyword>
<reference evidence="2" key="1">
    <citation type="submission" date="2017-12" db="EMBL/GenBank/DDBJ databases">
        <title>High-resolution comparative analysis of great ape genomes.</title>
        <authorList>
            <person name="Pollen A."/>
            <person name="Hastie A."/>
            <person name="Hormozdiari F."/>
            <person name="Dougherty M."/>
            <person name="Liu R."/>
            <person name="Chaisson M."/>
            <person name="Hoppe E."/>
            <person name="Hill C."/>
            <person name="Pang A."/>
            <person name="Hillier L."/>
            <person name="Baker C."/>
            <person name="Armstrong J."/>
            <person name="Shendure J."/>
            <person name="Paten B."/>
            <person name="Wilson R."/>
            <person name="Chao H."/>
            <person name="Schneider V."/>
            <person name="Ventura M."/>
            <person name="Kronenberg Z."/>
            <person name="Murali S."/>
            <person name="Gordon D."/>
            <person name="Cantsilieris S."/>
            <person name="Munson K."/>
            <person name="Nelson B."/>
            <person name="Raja A."/>
            <person name="Underwood J."/>
            <person name="Diekhans M."/>
            <person name="Fiddes I."/>
            <person name="Haussler D."/>
            <person name="Eichler E."/>
        </authorList>
    </citation>
    <scope>NUCLEOTIDE SEQUENCE [LARGE SCALE GENOMIC DNA]</scope>
    <source>
        <strain evidence="2">Susie</strain>
    </source>
</reference>
<comment type="caution">
    <text evidence="2">The sequence shown here is derived from an EMBL/GenBank/DDBJ whole genome shotgun (WGS) entry which is preliminary data.</text>
</comment>
<protein>
    <submittedName>
        <fullName evidence="2">PIGT isoform 61</fullName>
    </submittedName>
</protein>
<dbReference type="AlphaFoldDB" id="A0A2J8XVS3"/>
<dbReference type="Pfam" id="PF04113">
    <property type="entry name" value="Gpi16"/>
    <property type="match status" value="3"/>
</dbReference>
<dbReference type="PANTHER" id="PTHR12959:SF11">
    <property type="entry name" value="GPI TRANSAMIDASE COMPONENT PIG-T"/>
    <property type="match status" value="1"/>
</dbReference>
<accession>A0A2J8XVS3</accession>
<dbReference type="PANTHER" id="PTHR12959">
    <property type="entry name" value="GPI TRANSAMIDASE COMPONENT PIG-T-RELATED"/>
    <property type="match status" value="1"/>
</dbReference>
<dbReference type="GO" id="GO:0016255">
    <property type="term" value="P:attachment of GPI anchor to protein"/>
    <property type="evidence" value="ECO:0007669"/>
    <property type="project" value="InterPro"/>
</dbReference>
<sequence>MAAAIPLSLLVLLLLGPGGWCLAEHPRDSLREELVITPLPSGDVAATFQFRTRWDSELQREGVSHYRLFPKALGQLISKYSLRELHLSFTQGFWRTRYWGPPFLQAPSVWINLGRSSVMSSQGSSAPLSTSSTPPTRSLPLPPSNPWVWPMAGLSVLLKADRLFHTSYHSQAVHIRPVCRNARCTSISWELRQTLSVVFDAFITGQGKKDWSLFRMFSRTLTEPCPLASESRVYVDITNYNQDNETLEVHPSPTTTYQDVILGTRKTYAIYDLLDSAMINNSRNLNIQLKWKRPPENEAPPVPFLHAQRYVSGYGLQKGELSTLLYNTHPYRAFPVLLLDTVPWYLRLYVHTLTITSKGKENKPSYIHYQPAQDRLQPHLLEMLIQLPANSVT</sequence>
<feature type="signal peptide" evidence="1">
    <location>
        <begin position="1"/>
        <end position="23"/>
    </location>
</feature>
<evidence type="ECO:0000313" key="2">
    <source>
        <dbReference type="EMBL" id="PNJ86109.1"/>
    </source>
</evidence>
<dbReference type="EMBL" id="NDHI03003305">
    <property type="protein sequence ID" value="PNJ86109.1"/>
    <property type="molecule type" value="Genomic_DNA"/>
</dbReference>
<evidence type="ECO:0000256" key="1">
    <source>
        <dbReference type="SAM" id="SignalP"/>
    </source>
</evidence>
<name>A0A2J8XVS3_PONAB</name>
<dbReference type="GO" id="GO:0042765">
    <property type="term" value="C:GPI-anchor transamidase complex"/>
    <property type="evidence" value="ECO:0007669"/>
    <property type="project" value="InterPro"/>
</dbReference>